<protein>
    <submittedName>
        <fullName evidence="3">Expressed protein</fullName>
    </submittedName>
</protein>
<dbReference type="eggNOG" id="ENOG502S86Z">
    <property type="taxonomic scope" value="Eukaryota"/>
</dbReference>
<dbReference type="GeneID" id="3253592"/>
<dbReference type="AlphaFoldDB" id="Q5KPR5"/>
<evidence type="ECO:0000313" key="3">
    <source>
        <dbReference type="EMBL" id="AAW41277.2"/>
    </source>
</evidence>
<dbReference type="InterPro" id="IPR001138">
    <property type="entry name" value="Zn2Cys6_DnaBD"/>
</dbReference>
<dbReference type="Gene3D" id="4.10.240.10">
    <property type="entry name" value="Zn(2)-C6 fungal-type DNA-binding domain"/>
    <property type="match status" value="1"/>
</dbReference>
<organism evidence="3 4">
    <name type="scientific">Cryptococcus deneoformans (strain JEC21 / ATCC MYA-565)</name>
    <name type="common">Cryptococcus neoformans var. neoformans serotype D</name>
    <dbReference type="NCBI Taxonomy" id="214684"/>
    <lineage>
        <taxon>Eukaryota</taxon>
        <taxon>Fungi</taxon>
        <taxon>Dikarya</taxon>
        <taxon>Basidiomycota</taxon>
        <taxon>Agaricomycotina</taxon>
        <taxon>Tremellomycetes</taxon>
        <taxon>Tremellales</taxon>
        <taxon>Cryptococcaceae</taxon>
        <taxon>Cryptococcus</taxon>
        <taxon>Cryptococcus neoformans species complex</taxon>
    </lineage>
</organism>
<name>Q5KPR5_CRYD1</name>
<feature type="region of interest" description="Disordered" evidence="1">
    <location>
        <begin position="943"/>
        <end position="975"/>
    </location>
</feature>
<dbReference type="GO" id="GO:0008270">
    <property type="term" value="F:zinc ion binding"/>
    <property type="evidence" value="ECO:0007669"/>
    <property type="project" value="InterPro"/>
</dbReference>
<dbReference type="OrthoDB" id="3263880at2759"/>
<feature type="compositionally biased region" description="Low complexity" evidence="1">
    <location>
        <begin position="145"/>
        <end position="159"/>
    </location>
</feature>
<dbReference type="InParanoid" id="Q5KPR5"/>
<feature type="compositionally biased region" description="Polar residues" evidence="1">
    <location>
        <begin position="797"/>
        <end position="816"/>
    </location>
</feature>
<dbReference type="VEuPathDB" id="FungiDB:CNA01810"/>
<feature type="compositionally biased region" description="Polar residues" evidence="1">
    <location>
        <begin position="874"/>
        <end position="897"/>
    </location>
</feature>
<dbReference type="SMART" id="SM00066">
    <property type="entry name" value="GAL4"/>
    <property type="match status" value="1"/>
</dbReference>
<feature type="region of interest" description="Disordered" evidence="1">
    <location>
        <begin position="112"/>
        <end position="159"/>
    </location>
</feature>
<dbReference type="SUPFAM" id="SSF57701">
    <property type="entry name" value="Zn2/Cys6 DNA-binding domain"/>
    <property type="match status" value="1"/>
</dbReference>
<proteinExistence type="predicted"/>
<evidence type="ECO:0000256" key="1">
    <source>
        <dbReference type="SAM" id="MobiDB-lite"/>
    </source>
</evidence>
<feature type="compositionally biased region" description="Basic and acidic residues" evidence="1">
    <location>
        <begin position="773"/>
        <end position="790"/>
    </location>
</feature>
<gene>
    <name evidence="3" type="ordered locus">CNA01810</name>
</gene>
<feature type="compositionally biased region" description="Low complexity" evidence="1">
    <location>
        <begin position="898"/>
        <end position="911"/>
    </location>
</feature>
<feature type="domain" description="Zn(2)-C6 fungal-type" evidence="2">
    <location>
        <begin position="165"/>
        <end position="221"/>
    </location>
</feature>
<reference evidence="3 4" key="1">
    <citation type="journal article" date="2005" name="Science">
        <title>The genome of the basidiomycetous yeast and human pathogen Cryptococcus neoformans.</title>
        <authorList>
            <person name="Loftus B.J."/>
            <person name="Fung E."/>
            <person name="Roncaglia P."/>
            <person name="Rowley D."/>
            <person name="Amedeo P."/>
            <person name="Bruno D."/>
            <person name="Vamathevan J."/>
            <person name="Miranda M."/>
            <person name="Anderson I.J."/>
            <person name="Fraser J.A."/>
            <person name="Allen J.E."/>
            <person name="Bosdet I.E."/>
            <person name="Brent M.R."/>
            <person name="Chiu R."/>
            <person name="Doering T.L."/>
            <person name="Donlin M.J."/>
            <person name="D'Souza C.A."/>
            <person name="Fox D.S."/>
            <person name="Grinberg V."/>
            <person name="Fu J."/>
            <person name="Fukushima M."/>
            <person name="Haas B.J."/>
            <person name="Huang J.C."/>
            <person name="Janbon G."/>
            <person name="Jones S.J."/>
            <person name="Koo H.L."/>
            <person name="Krzywinski M.I."/>
            <person name="Kwon-Chung J.K."/>
            <person name="Lengeler K.B."/>
            <person name="Maiti R."/>
            <person name="Marra M.A."/>
            <person name="Marra R.E."/>
            <person name="Mathewson C.A."/>
            <person name="Mitchell T.G."/>
            <person name="Pertea M."/>
            <person name="Riggs F.R."/>
            <person name="Salzberg S.L."/>
            <person name="Schein J.E."/>
            <person name="Shvartsbeyn A."/>
            <person name="Shin H."/>
            <person name="Shumway M."/>
            <person name="Specht C.A."/>
            <person name="Suh B.B."/>
            <person name="Tenney A."/>
            <person name="Utterback T.R."/>
            <person name="Wickes B.L."/>
            <person name="Wortman J.R."/>
            <person name="Wye N.H."/>
            <person name="Kronstad J.W."/>
            <person name="Lodge J.K."/>
            <person name="Heitman J."/>
            <person name="Davis R.W."/>
            <person name="Fraser C.M."/>
            <person name="Hyman R.W."/>
        </authorList>
    </citation>
    <scope>NUCLEOTIDE SEQUENCE [LARGE SCALE GENOMIC DNA]</scope>
    <source>
        <strain evidence="4">JEC21 / ATCC MYA-565</strain>
    </source>
</reference>
<feature type="compositionally biased region" description="Polar residues" evidence="1">
    <location>
        <begin position="945"/>
        <end position="954"/>
    </location>
</feature>
<dbReference type="PaxDb" id="214684-Q5KPR5"/>
<evidence type="ECO:0000259" key="2">
    <source>
        <dbReference type="PROSITE" id="PS50048"/>
    </source>
</evidence>
<dbReference type="CDD" id="cd00067">
    <property type="entry name" value="GAL4"/>
    <property type="match status" value="1"/>
</dbReference>
<dbReference type="EMBL" id="AE017341">
    <property type="protein sequence ID" value="AAW41277.2"/>
    <property type="molecule type" value="Genomic_DNA"/>
</dbReference>
<feature type="compositionally biased region" description="Polar residues" evidence="1">
    <location>
        <begin position="1030"/>
        <end position="1044"/>
    </location>
</feature>
<keyword evidence="4" id="KW-1185">Reference proteome</keyword>
<dbReference type="RefSeq" id="XP_024512028.1">
    <property type="nucleotide sequence ID" value="XM_024656189.1"/>
</dbReference>
<evidence type="ECO:0000313" key="4">
    <source>
        <dbReference type="Proteomes" id="UP000002149"/>
    </source>
</evidence>
<accession>Q5KPR5</accession>
<feature type="region of interest" description="Disordered" evidence="1">
    <location>
        <begin position="1021"/>
        <end position="1044"/>
    </location>
</feature>
<dbReference type="Proteomes" id="UP000002149">
    <property type="component" value="Chromosome 1"/>
</dbReference>
<dbReference type="STRING" id="214684.Q5KPR5"/>
<feature type="region of interest" description="Disordered" evidence="1">
    <location>
        <begin position="1"/>
        <end position="56"/>
    </location>
</feature>
<dbReference type="InterPro" id="IPR036864">
    <property type="entry name" value="Zn2-C6_fun-type_DNA-bd_sf"/>
</dbReference>
<feature type="region of interest" description="Disordered" evidence="1">
    <location>
        <begin position="773"/>
        <end position="820"/>
    </location>
</feature>
<feature type="region of interest" description="Disordered" evidence="1">
    <location>
        <begin position="867"/>
        <end position="911"/>
    </location>
</feature>
<dbReference type="HOGENOM" id="CLU_483975_0_0_1"/>
<dbReference type="PROSITE" id="PS50048">
    <property type="entry name" value="ZN2_CY6_FUNGAL_2"/>
    <property type="match status" value="1"/>
</dbReference>
<dbReference type="GO" id="GO:0000981">
    <property type="term" value="F:DNA-binding transcription factor activity, RNA polymerase II-specific"/>
    <property type="evidence" value="ECO:0007669"/>
    <property type="project" value="InterPro"/>
</dbReference>
<dbReference type="KEGG" id="cne:CNA01810"/>
<feature type="compositionally biased region" description="Low complexity" evidence="1">
    <location>
        <begin position="112"/>
        <end position="125"/>
    </location>
</feature>
<sequence length="1069" mass="120364">MSQHRPSPDQPSYYPLPHPPYQPQYAEPMPARPSRPMTISLPQFQPPPYSQQQSQTLLHSPFETPRSMPMSSTPLSSHIEGMVDYFSTWDGQTMQPVPDFHQHALQHQPLLSQHPSSLPLPNHSPNEWQSQAPRSSRKTSRQPNSKATSSDSMSSTKTTRQQFTACGACRHRRVKCDLKDKQEQAEKTALLESNGHTGPMREQAKKVQCSNCLERGLNCVDEFAPIKAAKQLRRGKRITEIEQLYGRSATDAASVHDNASTSSIKQPVSSVKSNTQPVHSIIPELTREFFESDFFRRFQVQRPVIDPGNFLERYLSQANPHAAAMGTEGAILCHVLYAWAVSYGVDEYGRLDLPEGGREPLTGVNVTNACPGEVQREKDRSVRKEKMKSVVKIILKEIDDCGVMRKPTWDGVRVLLMILPLTEGISTPVERLVMYDAAISQVFMLCSHVAMGYDGLPSASSEAANGATEDDQGMTVVRVRVYWYAFVHEGITTGLKGGRLHLDEEDMETMQDIIDNNALVRDSVSFRISTKFATAPINLALACRKINKALTGPKAKRRTAVNVDLVKQAWEALERCWEEFDDLLKVGPNHKYILGEEVARFADGWKIFLFEAQNVIYNNLEARRQKLSNTAVQLTARITESASPSTANSPETMHADLVTIDHLLDIAKSKCEVKTRQIVDLVKTYVGTRFFEWDASLVRDGTYYAAMWLVKQGGSSEDVAVCIQALNELRWAHAKAWERSADLRKEWLEKHVVDDPQEQNKTWDSVITNLEKLGEDKTTTEAPQRQHEVLEQPNMPRHNTCNPGIGNEKSQSQLQDNSKRLKQTHASLDHHIHQQQQQPHSSQIYAYPDSQHHLQQSLPNSYLDQRHVDIIPPGSNTSYSSQPSGISGPQYQTEGNHTPTTDSTFTSSHTTLPINDTKVNVMDMSSSYHHVNMREGLFEDDSFHSSHGAQQTQMYEEAETRNGSVPSHHGLVGHGHGNIMLGENGYRAYEKFDGQTGYMAAEGYPQSRQIHQVYDYHHDPSHLHPHVQDAHTQGTGQGDYNSYQHPTEELQGQFVLQYDGTHLFTPYSN</sequence>